<comment type="subcellular location">
    <subcellularLocation>
        <location evidence="5 7">Cytoplasm</location>
    </subcellularLocation>
</comment>
<feature type="binding site" evidence="5">
    <location>
        <position position="130"/>
    </location>
    <ligand>
        <name>Zn(2+)</name>
        <dbReference type="ChEBI" id="CHEBI:29105"/>
        <note>structural</note>
    </ligand>
</feature>
<dbReference type="Pfam" id="PF05191">
    <property type="entry name" value="ADK_lid"/>
    <property type="match status" value="1"/>
</dbReference>
<dbReference type="SUPFAM" id="SSF52540">
    <property type="entry name" value="P-loop containing nucleoside triphosphate hydrolases"/>
    <property type="match status" value="1"/>
</dbReference>
<evidence type="ECO:0000256" key="7">
    <source>
        <dbReference type="RuleBase" id="RU003331"/>
    </source>
</evidence>
<dbReference type="GO" id="GO:0005524">
    <property type="term" value="F:ATP binding"/>
    <property type="evidence" value="ECO:0007669"/>
    <property type="project" value="UniProtKB-UniRule"/>
</dbReference>
<dbReference type="GO" id="GO:0005737">
    <property type="term" value="C:cytoplasm"/>
    <property type="evidence" value="ECO:0007669"/>
    <property type="project" value="UniProtKB-SubCell"/>
</dbReference>
<evidence type="ECO:0000259" key="8">
    <source>
        <dbReference type="Pfam" id="PF05191"/>
    </source>
</evidence>
<evidence type="ECO:0000256" key="3">
    <source>
        <dbReference type="ARBA" id="ARBA00022741"/>
    </source>
</evidence>
<dbReference type="GO" id="GO:0008270">
    <property type="term" value="F:zinc ion binding"/>
    <property type="evidence" value="ECO:0007669"/>
    <property type="project" value="UniProtKB-UniRule"/>
</dbReference>
<dbReference type="Proteomes" id="UP000019760">
    <property type="component" value="Unassembled WGS sequence"/>
</dbReference>
<dbReference type="Gene3D" id="3.40.50.300">
    <property type="entry name" value="P-loop containing nucleotide triphosphate hydrolases"/>
    <property type="match status" value="1"/>
</dbReference>
<evidence type="ECO:0000313" key="10">
    <source>
        <dbReference type="Proteomes" id="UP000019760"/>
    </source>
</evidence>
<keyword evidence="5 7" id="KW-0067">ATP-binding</keyword>
<dbReference type="EMBL" id="BAND01000063">
    <property type="protein sequence ID" value="GAJ29473.1"/>
    <property type="molecule type" value="Genomic_DNA"/>
</dbReference>
<dbReference type="InterPro" id="IPR007862">
    <property type="entry name" value="Adenylate_kinase_lid-dom"/>
</dbReference>
<keyword evidence="10" id="KW-1185">Reference proteome</keyword>
<reference evidence="9 10" key="2">
    <citation type="journal article" date="2014" name="FEMS Microbiol. Lett.">
        <title>Draft genomic DNA sequence of the facultatively methylotrophic bacterium Acidomonas methanolica type strain MB58.</title>
        <authorList>
            <person name="Higashiura N."/>
            <person name="Hadano H."/>
            <person name="Hirakawa H."/>
            <person name="Matsutani M."/>
            <person name="Takabe S."/>
            <person name="Matsushita K."/>
            <person name="Azuma Y."/>
        </authorList>
    </citation>
    <scope>NUCLEOTIDE SEQUENCE [LARGE SCALE GENOMIC DNA]</scope>
    <source>
        <strain evidence="9 10">MB58</strain>
    </source>
</reference>
<comment type="domain">
    <text evidence="5">Consists of three domains, a large central CORE domain and two small peripheral domains, NMPbind and LID, which undergo movements during catalysis. The LID domain closes over the site of phosphoryl transfer upon ATP binding. Assembling and dissambling the active center during each catalytic cycle provides an effective means to prevent ATP hydrolysis. Some bacteria have evolved a zinc-coordinating structure that stabilizes the LID domain.</text>
</comment>
<dbReference type="CDD" id="cd01428">
    <property type="entry name" value="ADK"/>
    <property type="match status" value="1"/>
</dbReference>
<evidence type="ECO:0000256" key="4">
    <source>
        <dbReference type="ARBA" id="ARBA00022777"/>
    </source>
</evidence>
<dbReference type="RefSeq" id="WP_042059401.1">
    <property type="nucleotide sequence ID" value="NZ_BAND01000063.1"/>
</dbReference>
<dbReference type="NCBIfam" id="NF011105">
    <property type="entry name" value="PRK14532.1"/>
    <property type="match status" value="1"/>
</dbReference>
<organism evidence="9 10">
    <name type="scientific">Acidomonas methanolica NBRC 104435</name>
    <dbReference type="NCBI Taxonomy" id="1231351"/>
    <lineage>
        <taxon>Bacteria</taxon>
        <taxon>Pseudomonadati</taxon>
        <taxon>Pseudomonadota</taxon>
        <taxon>Alphaproteobacteria</taxon>
        <taxon>Acetobacterales</taxon>
        <taxon>Acetobacteraceae</taxon>
        <taxon>Acidomonas</taxon>
    </lineage>
</organism>
<comment type="caution">
    <text evidence="9">The sequence shown here is derived from an EMBL/GenBank/DDBJ whole genome shotgun (WGS) entry which is preliminary data.</text>
</comment>
<dbReference type="InterPro" id="IPR006259">
    <property type="entry name" value="Adenyl_kin_sub"/>
</dbReference>
<dbReference type="GO" id="GO:0004017">
    <property type="term" value="F:AMP kinase activity"/>
    <property type="evidence" value="ECO:0007669"/>
    <property type="project" value="UniProtKB-UniRule"/>
</dbReference>
<evidence type="ECO:0000313" key="9">
    <source>
        <dbReference type="EMBL" id="GAJ29473.1"/>
    </source>
</evidence>
<dbReference type="PRINTS" id="PR00094">
    <property type="entry name" value="ADENYLTKNASE"/>
</dbReference>
<dbReference type="NCBIfam" id="TIGR01351">
    <property type="entry name" value="adk"/>
    <property type="match status" value="1"/>
</dbReference>
<keyword evidence="2 5" id="KW-0545">Nucleotide biosynthesis</keyword>
<keyword evidence="4 5" id="KW-0418">Kinase</keyword>
<evidence type="ECO:0000256" key="6">
    <source>
        <dbReference type="RuleBase" id="RU003330"/>
    </source>
</evidence>
<feature type="binding site" evidence="5">
    <location>
        <position position="200"/>
    </location>
    <ligand>
        <name>ATP</name>
        <dbReference type="ChEBI" id="CHEBI:30616"/>
    </ligand>
</feature>
<reference evidence="10" key="1">
    <citation type="journal article" date="2014" name="FEMS Microbiol. Lett.">
        <title>Draft Genomic DNA Sequence of the Facultatively Methylotrophic Bacterium Acidomonas methanolica type strain MB58.</title>
        <authorList>
            <person name="Higashiura N."/>
            <person name="Hadano H."/>
            <person name="Hirakawa H."/>
            <person name="Matsutani M."/>
            <person name="Takabe S."/>
            <person name="Matsushita K."/>
            <person name="Azuma Y."/>
        </authorList>
    </citation>
    <scope>NUCLEOTIDE SEQUENCE [LARGE SCALE GENOMIC DNA]</scope>
    <source>
        <strain evidence="10">MB58</strain>
    </source>
</reference>
<keyword evidence="5" id="KW-0479">Metal-binding</keyword>
<feature type="binding site" evidence="5">
    <location>
        <begin position="57"/>
        <end position="59"/>
    </location>
    <ligand>
        <name>AMP</name>
        <dbReference type="ChEBI" id="CHEBI:456215"/>
    </ligand>
</feature>
<dbReference type="InterPro" id="IPR033690">
    <property type="entry name" value="Adenylat_kinase_CS"/>
</dbReference>
<keyword evidence="5" id="KW-0963">Cytoplasm</keyword>
<dbReference type="AlphaFoldDB" id="A0A023D5P5"/>
<comment type="pathway">
    <text evidence="5">Purine metabolism; AMP biosynthesis via salvage pathway; AMP from ADP: step 1/1.</text>
</comment>
<dbReference type="OrthoDB" id="9805030at2"/>
<accession>A0A023D5P5</accession>
<dbReference type="PROSITE" id="PS00113">
    <property type="entry name" value="ADENYLATE_KINASE"/>
    <property type="match status" value="1"/>
</dbReference>
<dbReference type="NCBIfam" id="NF011100">
    <property type="entry name" value="PRK14527.1"/>
    <property type="match status" value="1"/>
</dbReference>
<name>A0A023D5P5_ACIMT</name>
<feature type="binding site" evidence="5">
    <location>
        <position position="161"/>
    </location>
    <ligand>
        <name>AMP</name>
        <dbReference type="ChEBI" id="CHEBI:456215"/>
    </ligand>
</feature>
<feature type="domain" description="Adenylate kinase active site lid" evidence="8">
    <location>
        <begin position="127"/>
        <end position="163"/>
    </location>
</feature>
<feature type="binding site" evidence="5">
    <location>
        <position position="31"/>
    </location>
    <ligand>
        <name>AMP</name>
        <dbReference type="ChEBI" id="CHEBI:456215"/>
    </ligand>
</feature>
<feature type="binding site" evidence="5">
    <location>
        <position position="133"/>
    </location>
    <ligand>
        <name>Zn(2+)</name>
        <dbReference type="ChEBI" id="CHEBI:29105"/>
        <note>structural</note>
    </ligand>
</feature>
<dbReference type="PANTHER" id="PTHR23359">
    <property type="entry name" value="NUCLEOTIDE KINASE"/>
    <property type="match status" value="1"/>
</dbReference>
<comment type="function">
    <text evidence="5">Catalyzes the reversible transfer of the terminal phosphate group between ATP and AMP. Plays an important role in cellular energy homeostasis and in adenine nucleotide metabolism.</text>
</comment>
<keyword evidence="3 5" id="KW-0547">Nucleotide-binding</keyword>
<feature type="binding site" evidence="5">
    <location>
        <position position="92"/>
    </location>
    <ligand>
        <name>AMP</name>
        <dbReference type="ChEBI" id="CHEBI:456215"/>
    </ligand>
</feature>
<proteinExistence type="inferred from homology"/>
<dbReference type="InterPro" id="IPR027417">
    <property type="entry name" value="P-loop_NTPase"/>
</dbReference>
<feature type="binding site" evidence="5">
    <location>
        <begin position="136"/>
        <end position="137"/>
    </location>
    <ligand>
        <name>ATP</name>
        <dbReference type="ChEBI" id="CHEBI:30616"/>
    </ligand>
</feature>
<feature type="region of interest" description="NMP" evidence="5">
    <location>
        <begin position="30"/>
        <end position="59"/>
    </location>
</feature>
<protein>
    <recommendedName>
        <fullName evidence="5 7">Adenylate kinase</fullName>
        <shortName evidence="5">AK</shortName>
        <ecNumber evidence="5 7">2.7.4.3</ecNumber>
    </recommendedName>
    <alternativeName>
        <fullName evidence="5">ATP-AMP transphosphorylase</fullName>
    </alternativeName>
    <alternativeName>
        <fullName evidence="5">ATP:AMP phosphotransferase</fullName>
    </alternativeName>
    <alternativeName>
        <fullName evidence="5">Adenylate monophosphate kinase</fullName>
    </alternativeName>
</protein>
<comment type="catalytic activity">
    <reaction evidence="5 7">
        <text>AMP + ATP = 2 ADP</text>
        <dbReference type="Rhea" id="RHEA:12973"/>
        <dbReference type="ChEBI" id="CHEBI:30616"/>
        <dbReference type="ChEBI" id="CHEBI:456215"/>
        <dbReference type="ChEBI" id="CHEBI:456216"/>
        <dbReference type="EC" id="2.7.4.3"/>
    </reaction>
</comment>
<sequence>MNIILLGPPGAGKGTQAKRLEGRYGFVQISTGDMLRAEVAADTEIGRKAKAIMERGDFVSDEIMIAMIESRVQKPDCARGFILDGFPRTESQARALDEMLEARGLKIDAVLLLEVDEPLLIERIAGRFACAKCGASYHDTLKPTKVPGICDVCGSHEFVHRPDDNRETVAKRLDVYHQQTLPILPYYERAGRLKRIDGMASIEAISAVIDHYLEAHGAKPLSEA</sequence>
<comment type="similarity">
    <text evidence="5 6">Belongs to the adenylate kinase family.</text>
</comment>
<evidence type="ECO:0000256" key="2">
    <source>
        <dbReference type="ARBA" id="ARBA00022727"/>
    </source>
</evidence>
<dbReference type="NCBIfam" id="NF001381">
    <property type="entry name" value="PRK00279.1-3"/>
    <property type="match status" value="1"/>
</dbReference>
<dbReference type="HAMAP" id="MF_00235">
    <property type="entry name" value="Adenylate_kinase_Adk"/>
    <property type="match status" value="1"/>
</dbReference>
<dbReference type="FunFam" id="3.40.50.300:FF:000106">
    <property type="entry name" value="Adenylate kinase mitochondrial"/>
    <property type="match status" value="1"/>
</dbReference>
<comment type="subunit">
    <text evidence="5 7">Monomer.</text>
</comment>
<feature type="binding site" evidence="5">
    <location>
        <position position="36"/>
    </location>
    <ligand>
        <name>AMP</name>
        <dbReference type="ChEBI" id="CHEBI:456215"/>
    </ligand>
</feature>
<evidence type="ECO:0000256" key="1">
    <source>
        <dbReference type="ARBA" id="ARBA00022679"/>
    </source>
</evidence>
<keyword evidence="5" id="KW-0862">Zinc</keyword>
<dbReference type="InterPro" id="IPR000850">
    <property type="entry name" value="Adenylat/UMP-CMP_kin"/>
</dbReference>
<dbReference type="UniPathway" id="UPA00588">
    <property type="reaction ID" value="UER00649"/>
</dbReference>
<gene>
    <name evidence="5" type="primary">adk</name>
    <name evidence="9" type="ORF">Amme_063_011</name>
</gene>
<feature type="binding site" evidence="5">
    <location>
        <begin position="10"/>
        <end position="15"/>
    </location>
    <ligand>
        <name>ATP</name>
        <dbReference type="ChEBI" id="CHEBI:30616"/>
    </ligand>
</feature>
<keyword evidence="1 5" id="KW-0808">Transferase</keyword>
<feature type="binding site" evidence="5">
    <location>
        <position position="127"/>
    </location>
    <ligand>
        <name>ATP</name>
        <dbReference type="ChEBI" id="CHEBI:30616"/>
    </ligand>
</feature>
<dbReference type="EC" id="2.7.4.3" evidence="5 7"/>
<feature type="binding site" evidence="5">
    <location>
        <begin position="85"/>
        <end position="88"/>
    </location>
    <ligand>
        <name>AMP</name>
        <dbReference type="ChEBI" id="CHEBI:456215"/>
    </ligand>
</feature>
<evidence type="ECO:0000256" key="5">
    <source>
        <dbReference type="HAMAP-Rule" id="MF_00235"/>
    </source>
</evidence>
<feature type="binding site" evidence="5">
    <location>
        <position position="150"/>
    </location>
    <ligand>
        <name>Zn(2+)</name>
        <dbReference type="ChEBI" id="CHEBI:29105"/>
        <note>structural</note>
    </ligand>
</feature>
<dbReference type="Pfam" id="PF00406">
    <property type="entry name" value="ADK"/>
    <property type="match status" value="1"/>
</dbReference>
<comment type="caution">
    <text evidence="5">Lacks conserved residue(s) required for the propagation of feature annotation.</text>
</comment>
<feature type="binding site" evidence="5">
    <location>
        <position position="153"/>
    </location>
    <ligand>
        <name>Zn(2+)</name>
        <dbReference type="ChEBI" id="CHEBI:29105"/>
        <note>structural</note>
    </ligand>
</feature>
<feature type="binding site" evidence="5">
    <location>
        <position position="172"/>
    </location>
    <ligand>
        <name>AMP</name>
        <dbReference type="ChEBI" id="CHEBI:456215"/>
    </ligand>
</feature>
<dbReference type="NCBIfam" id="NF001380">
    <property type="entry name" value="PRK00279.1-2"/>
    <property type="match status" value="1"/>
</dbReference>
<dbReference type="GO" id="GO:0044209">
    <property type="term" value="P:AMP salvage"/>
    <property type="evidence" value="ECO:0007669"/>
    <property type="project" value="UniProtKB-UniRule"/>
</dbReference>